<dbReference type="AlphaFoldDB" id="A0A6J3MD86"/>
<organism evidence="2">
    <name type="scientific">Dissoconium aciculare CBS 342.82</name>
    <dbReference type="NCBI Taxonomy" id="1314786"/>
    <lineage>
        <taxon>Eukaryota</taxon>
        <taxon>Fungi</taxon>
        <taxon>Dikarya</taxon>
        <taxon>Ascomycota</taxon>
        <taxon>Pezizomycotina</taxon>
        <taxon>Dothideomycetes</taxon>
        <taxon>Dothideomycetidae</taxon>
        <taxon>Mycosphaerellales</taxon>
        <taxon>Dissoconiaceae</taxon>
        <taxon>Dissoconium</taxon>
    </lineage>
</organism>
<keyword evidence="1" id="KW-1185">Reference proteome</keyword>
<accession>A0A6J3MD86</accession>
<protein>
    <submittedName>
        <fullName evidence="2">Uncharacterized protein</fullName>
    </submittedName>
</protein>
<sequence>MSRYGHARLEFRAVGVDFQGMIPVSTSCRACTVHCPLIACSRIGTFQVLIDELMTHQDEVSKA</sequence>
<proteinExistence type="predicted"/>
<dbReference type="PROSITE" id="PS51257">
    <property type="entry name" value="PROKAR_LIPOPROTEIN"/>
    <property type="match status" value="1"/>
</dbReference>
<gene>
    <name evidence="2" type="ORF">K489DRAFT_376244</name>
</gene>
<dbReference type="Proteomes" id="UP000504637">
    <property type="component" value="Unplaced"/>
</dbReference>
<dbReference type="RefSeq" id="XP_033462884.1">
    <property type="nucleotide sequence ID" value="XM_033603873.1"/>
</dbReference>
<evidence type="ECO:0000313" key="2">
    <source>
        <dbReference type="RefSeq" id="XP_033462884.1"/>
    </source>
</evidence>
<reference evidence="2" key="2">
    <citation type="submission" date="2020-04" db="EMBL/GenBank/DDBJ databases">
        <authorList>
            <consortium name="NCBI Genome Project"/>
        </authorList>
    </citation>
    <scope>NUCLEOTIDE SEQUENCE</scope>
    <source>
        <strain evidence="2">CBS 342.82</strain>
    </source>
</reference>
<evidence type="ECO:0000313" key="1">
    <source>
        <dbReference type="Proteomes" id="UP000504637"/>
    </source>
</evidence>
<dbReference type="GeneID" id="54361673"/>
<name>A0A6J3MD86_9PEZI</name>
<reference evidence="2" key="3">
    <citation type="submission" date="2025-08" db="UniProtKB">
        <authorList>
            <consortium name="RefSeq"/>
        </authorList>
    </citation>
    <scope>IDENTIFICATION</scope>
    <source>
        <strain evidence="2">CBS 342.82</strain>
    </source>
</reference>
<reference evidence="2" key="1">
    <citation type="submission" date="2020-01" db="EMBL/GenBank/DDBJ databases">
        <authorList>
            <consortium name="DOE Joint Genome Institute"/>
            <person name="Haridas S."/>
            <person name="Albert R."/>
            <person name="Binder M."/>
            <person name="Bloem J."/>
            <person name="Labutti K."/>
            <person name="Salamov A."/>
            <person name="Andreopoulos B."/>
            <person name="Baker S.E."/>
            <person name="Barry K."/>
            <person name="Bills G."/>
            <person name="Bluhm B.H."/>
            <person name="Cannon C."/>
            <person name="Castanera R."/>
            <person name="Culley D.E."/>
            <person name="Daum C."/>
            <person name="Ezra D."/>
            <person name="Gonzalez J.B."/>
            <person name="Henrissat B."/>
            <person name="Kuo A."/>
            <person name="Liang C."/>
            <person name="Lipzen A."/>
            <person name="Lutzoni F."/>
            <person name="Magnuson J."/>
            <person name="Mondo S."/>
            <person name="Nolan M."/>
            <person name="Ohm R."/>
            <person name="Pangilinan J."/>
            <person name="Park H.-J."/>
            <person name="Ramirez L."/>
            <person name="Alfaro M."/>
            <person name="Sun H."/>
            <person name="Tritt A."/>
            <person name="Yoshinaga Y."/>
            <person name="Zwiers L.-H."/>
            <person name="Turgeon B.G."/>
            <person name="Goodwin S.B."/>
            <person name="Spatafora J.W."/>
            <person name="Crous P.W."/>
            <person name="Grigoriev I.V."/>
        </authorList>
    </citation>
    <scope>NUCLEOTIDE SEQUENCE</scope>
    <source>
        <strain evidence="2">CBS 342.82</strain>
    </source>
</reference>